<reference evidence="1" key="1">
    <citation type="journal article" date="2015" name="Nature">
        <title>Complex archaea that bridge the gap between prokaryotes and eukaryotes.</title>
        <authorList>
            <person name="Spang A."/>
            <person name="Saw J.H."/>
            <person name="Jorgensen S.L."/>
            <person name="Zaremba-Niedzwiedzka K."/>
            <person name="Martijn J."/>
            <person name="Lind A.E."/>
            <person name="van Eijk R."/>
            <person name="Schleper C."/>
            <person name="Guy L."/>
            <person name="Ettema T.J."/>
        </authorList>
    </citation>
    <scope>NUCLEOTIDE SEQUENCE</scope>
</reference>
<name>A0A0F9HRF1_9ZZZZ</name>
<sequence>MNRIILTLCALLLTGCFGSIKPKVAPVVVESRVAAIPVFHPPLPDKISLQDFKWTVLTPAIMKEYLKDLEDGKAPIVVWYGITPEGYKTLAENIAVLKRYIKEQRAIILYYRDNLKKTVPPEEKESK</sequence>
<evidence type="ECO:0000313" key="1">
    <source>
        <dbReference type="EMBL" id="KKM17936.1"/>
    </source>
</evidence>
<accession>A0A0F9HRF1</accession>
<protein>
    <submittedName>
        <fullName evidence="1">Uncharacterized protein</fullName>
    </submittedName>
</protein>
<comment type="caution">
    <text evidence="1">The sequence shown here is derived from an EMBL/GenBank/DDBJ whole genome shotgun (WGS) entry which is preliminary data.</text>
</comment>
<dbReference type="EMBL" id="LAZR01014337">
    <property type="protein sequence ID" value="KKM17936.1"/>
    <property type="molecule type" value="Genomic_DNA"/>
</dbReference>
<dbReference type="AlphaFoldDB" id="A0A0F9HRF1"/>
<dbReference type="PROSITE" id="PS51257">
    <property type="entry name" value="PROKAR_LIPOPROTEIN"/>
    <property type="match status" value="1"/>
</dbReference>
<organism evidence="1">
    <name type="scientific">marine sediment metagenome</name>
    <dbReference type="NCBI Taxonomy" id="412755"/>
    <lineage>
        <taxon>unclassified sequences</taxon>
        <taxon>metagenomes</taxon>
        <taxon>ecological metagenomes</taxon>
    </lineage>
</organism>
<gene>
    <name evidence="1" type="ORF">LCGC14_1670770</name>
</gene>
<proteinExistence type="predicted"/>